<dbReference type="Pfam" id="PF06578">
    <property type="entry name" value="YscK"/>
    <property type="match status" value="1"/>
</dbReference>
<dbReference type="EMBL" id="JAPNMI010000003">
    <property type="protein sequence ID" value="MCY0789270.1"/>
    <property type="molecule type" value="Genomic_DNA"/>
</dbReference>
<proteinExistence type="predicted"/>
<accession>A0A9Q4GSV8</accession>
<dbReference type="AlphaFoldDB" id="A0A9Q4GSV8"/>
<dbReference type="InterPro" id="IPR009510">
    <property type="entry name" value="T3SS_K"/>
</dbReference>
<dbReference type="RefSeq" id="WP_046894424.1">
    <property type="nucleotide sequence ID" value="NZ_JAPNMI010000003.1"/>
</dbReference>
<sequence>MAPLTEFGFFFCPALYCHPRHLNTLPDYSLISALPDKYRNPLLNRRLFSHYKLTAEMTVLSGLQRAILLSDTGLQRFLTFCGCCFYLPDLMTHWPVPARRSPFSALTPEDAGRLLNWQSGLLLPLHNHQRSLTHTDQDNVILSVTGRQLWFYLLRESHEQFHRRAELRFPDTVPLIPFPSELTTFLNTLCRTILQALTASDCPSAA</sequence>
<gene>
    <name evidence="1" type="ORF">N0392_06175</name>
</gene>
<protein>
    <submittedName>
        <fullName evidence="1">SctK family type III secretion system sorting platform protein</fullName>
    </submittedName>
</protein>
<evidence type="ECO:0000313" key="2">
    <source>
        <dbReference type="Proteomes" id="UP001076655"/>
    </source>
</evidence>
<reference evidence="1" key="1">
    <citation type="submission" date="2022-08" db="EMBL/GenBank/DDBJ databases">
        <authorList>
            <person name="Dale J.L."/>
        </authorList>
    </citation>
    <scope>NUCLEOTIDE SEQUENCE</scope>
    <source>
        <strain evidence="1">2022EL-00758</strain>
    </source>
</reference>
<organism evidence="1 2">
    <name type="scientific">Morganella morganii</name>
    <name type="common">Proteus morganii</name>
    <dbReference type="NCBI Taxonomy" id="582"/>
    <lineage>
        <taxon>Bacteria</taxon>
        <taxon>Pseudomonadati</taxon>
        <taxon>Pseudomonadota</taxon>
        <taxon>Gammaproteobacteria</taxon>
        <taxon>Enterobacterales</taxon>
        <taxon>Morganellaceae</taxon>
        <taxon>Morganella</taxon>
    </lineage>
</organism>
<dbReference type="Proteomes" id="UP001076655">
    <property type="component" value="Unassembled WGS sequence"/>
</dbReference>
<evidence type="ECO:0000313" key="1">
    <source>
        <dbReference type="EMBL" id="MCY0789270.1"/>
    </source>
</evidence>
<name>A0A9Q4GSV8_MORMO</name>
<comment type="caution">
    <text evidence="1">The sequence shown here is derived from an EMBL/GenBank/DDBJ whole genome shotgun (WGS) entry which is preliminary data.</text>
</comment>